<keyword evidence="1" id="KW-0547">Nucleotide-binding</keyword>
<accession>A0A0D3KB10</accession>
<dbReference type="RefSeq" id="XP_005785374.1">
    <property type="nucleotide sequence ID" value="XM_005785317.1"/>
</dbReference>
<dbReference type="PANTHER" id="PTHR27001:SF931">
    <property type="entry name" value="OS11G0664100 PROTEIN"/>
    <property type="match status" value="1"/>
</dbReference>
<dbReference type="KEGG" id="ehx:EMIHUDRAFT_230091"/>
<dbReference type="AlphaFoldDB" id="A0A0D3KB10"/>
<organism evidence="4 5">
    <name type="scientific">Emiliania huxleyi (strain CCMP1516)</name>
    <dbReference type="NCBI Taxonomy" id="280463"/>
    <lineage>
        <taxon>Eukaryota</taxon>
        <taxon>Haptista</taxon>
        <taxon>Haptophyta</taxon>
        <taxon>Prymnesiophyceae</taxon>
        <taxon>Isochrysidales</taxon>
        <taxon>Noelaerhabdaceae</taxon>
        <taxon>Emiliania</taxon>
    </lineage>
</organism>
<dbReference type="SUPFAM" id="SSF56112">
    <property type="entry name" value="Protein kinase-like (PK-like)"/>
    <property type="match status" value="1"/>
</dbReference>
<name>A0A0D3KB10_EMIH1</name>
<sequence>MGALKSLDTANSPSALRAGIAAAMPHMGALPALADEVSAAESKLEELSVASEPVAVERSGMAVAADWPHEGDQLKVLPIPLAPLQEATEQFSSASMVGKGGCASVYRGALPHPEAGSCLVAVKKMHEVHSSSELQALEREITILRQCRHPHLLPLLGHCLDLAAPCLVFPLMTGGSLESRLRLAADDCAQLRRLGLFADREPKPLTWRQRLRIVREAVGALAYLHGAIAGGKPAVIHRDFKPANILLDERLTAYLSDTGFAKSAATGAAASLTTRSGACYTPGYADQFILSGEGHSVITDGYAVGITLLVILTNRSPLDIITKIEAEHDADFEDIPAERFAQPAWPTHVAQKLAALVHSRSDGLCHPKRRKRIELARLGSAAAATDGAAKVRGLQRKSSDAFDALVRRLDAVYAPHRALAPSEFKVRLDFWRGACAMPERLHAEMHTLRVWRNAAEHHDAERWARDGPSGDDEFVRLVERLGAAVGKLEAAAR</sequence>
<dbReference type="EnsemblProtists" id="EOD32945">
    <property type="protein sequence ID" value="EOD32945"/>
    <property type="gene ID" value="EMIHUDRAFT_230091"/>
</dbReference>
<keyword evidence="5" id="KW-1185">Reference proteome</keyword>
<reference evidence="5" key="1">
    <citation type="journal article" date="2013" name="Nature">
        <title>Pan genome of the phytoplankton Emiliania underpins its global distribution.</title>
        <authorList>
            <person name="Read B.A."/>
            <person name="Kegel J."/>
            <person name="Klute M.J."/>
            <person name="Kuo A."/>
            <person name="Lefebvre S.C."/>
            <person name="Maumus F."/>
            <person name="Mayer C."/>
            <person name="Miller J."/>
            <person name="Monier A."/>
            <person name="Salamov A."/>
            <person name="Young J."/>
            <person name="Aguilar M."/>
            <person name="Claverie J.M."/>
            <person name="Frickenhaus S."/>
            <person name="Gonzalez K."/>
            <person name="Herman E.K."/>
            <person name="Lin Y.C."/>
            <person name="Napier J."/>
            <person name="Ogata H."/>
            <person name="Sarno A.F."/>
            <person name="Shmutz J."/>
            <person name="Schroeder D."/>
            <person name="de Vargas C."/>
            <person name="Verret F."/>
            <person name="von Dassow P."/>
            <person name="Valentin K."/>
            <person name="Van de Peer Y."/>
            <person name="Wheeler G."/>
            <person name="Dacks J.B."/>
            <person name="Delwiche C.F."/>
            <person name="Dyhrman S.T."/>
            <person name="Glockner G."/>
            <person name="John U."/>
            <person name="Richards T."/>
            <person name="Worden A.Z."/>
            <person name="Zhang X."/>
            <person name="Grigoriev I.V."/>
            <person name="Allen A.E."/>
            <person name="Bidle K."/>
            <person name="Borodovsky M."/>
            <person name="Bowler C."/>
            <person name="Brownlee C."/>
            <person name="Cock J.M."/>
            <person name="Elias M."/>
            <person name="Gladyshev V.N."/>
            <person name="Groth M."/>
            <person name="Guda C."/>
            <person name="Hadaegh A."/>
            <person name="Iglesias-Rodriguez M.D."/>
            <person name="Jenkins J."/>
            <person name="Jones B.M."/>
            <person name="Lawson T."/>
            <person name="Leese F."/>
            <person name="Lindquist E."/>
            <person name="Lobanov A."/>
            <person name="Lomsadze A."/>
            <person name="Malik S.B."/>
            <person name="Marsh M.E."/>
            <person name="Mackinder L."/>
            <person name="Mock T."/>
            <person name="Mueller-Roeber B."/>
            <person name="Pagarete A."/>
            <person name="Parker M."/>
            <person name="Probert I."/>
            <person name="Quesneville H."/>
            <person name="Raines C."/>
            <person name="Rensing S.A."/>
            <person name="Riano-Pachon D.M."/>
            <person name="Richier S."/>
            <person name="Rokitta S."/>
            <person name="Shiraiwa Y."/>
            <person name="Soanes D.M."/>
            <person name="van der Giezen M."/>
            <person name="Wahlund T.M."/>
            <person name="Williams B."/>
            <person name="Wilson W."/>
            <person name="Wolfe G."/>
            <person name="Wurch L.L."/>
        </authorList>
    </citation>
    <scope>NUCLEOTIDE SEQUENCE</scope>
</reference>
<dbReference type="GO" id="GO:0005524">
    <property type="term" value="F:ATP binding"/>
    <property type="evidence" value="ECO:0007669"/>
    <property type="project" value="UniProtKB-KW"/>
</dbReference>
<dbReference type="PaxDb" id="2903-EOD32945"/>
<evidence type="ECO:0000259" key="3">
    <source>
        <dbReference type="PROSITE" id="PS50011"/>
    </source>
</evidence>
<dbReference type="GO" id="GO:0004672">
    <property type="term" value="F:protein kinase activity"/>
    <property type="evidence" value="ECO:0007669"/>
    <property type="project" value="InterPro"/>
</dbReference>
<dbReference type="InterPro" id="IPR008271">
    <property type="entry name" value="Ser/Thr_kinase_AS"/>
</dbReference>
<dbReference type="Proteomes" id="UP000013827">
    <property type="component" value="Unassembled WGS sequence"/>
</dbReference>
<evidence type="ECO:0000256" key="1">
    <source>
        <dbReference type="ARBA" id="ARBA00022741"/>
    </source>
</evidence>
<dbReference type="Gene3D" id="1.10.510.10">
    <property type="entry name" value="Transferase(Phosphotransferase) domain 1"/>
    <property type="match status" value="1"/>
</dbReference>
<dbReference type="GO" id="GO:0005886">
    <property type="term" value="C:plasma membrane"/>
    <property type="evidence" value="ECO:0007669"/>
    <property type="project" value="TreeGrafter"/>
</dbReference>
<dbReference type="Gene3D" id="3.30.200.20">
    <property type="entry name" value="Phosphorylase Kinase, domain 1"/>
    <property type="match status" value="1"/>
</dbReference>
<dbReference type="eggNOG" id="KOG1187">
    <property type="taxonomic scope" value="Eukaryota"/>
</dbReference>
<dbReference type="HOGENOM" id="CLU_553705_0_0_1"/>
<dbReference type="PROSITE" id="PS00108">
    <property type="entry name" value="PROTEIN_KINASE_ST"/>
    <property type="match status" value="1"/>
</dbReference>
<keyword evidence="2" id="KW-0067">ATP-binding</keyword>
<reference evidence="4" key="2">
    <citation type="submission" date="2024-10" db="UniProtKB">
        <authorList>
            <consortium name="EnsemblProtists"/>
        </authorList>
    </citation>
    <scope>IDENTIFICATION</scope>
</reference>
<dbReference type="STRING" id="2903.R1F235"/>
<dbReference type="InterPro" id="IPR011009">
    <property type="entry name" value="Kinase-like_dom_sf"/>
</dbReference>
<proteinExistence type="predicted"/>
<dbReference type="GeneID" id="17278217"/>
<protein>
    <recommendedName>
        <fullName evidence="3">Protein kinase domain-containing protein</fullName>
    </recommendedName>
</protein>
<dbReference type="PROSITE" id="PS50011">
    <property type="entry name" value="PROTEIN_KINASE_DOM"/>
    <property type="match status" value="1"/>
</dbReference>
<dbReference type="InterPro" id="IPR000719">
    <property type="entry name" value="Prot_kinase_dom"/>
</dbReference>
<evidence type="ECO:0000256" key="2">
    <source>
        <dbReference type="ARBA" id="ARBA00022840"/>
    </source>
</evidence>
<evidence type="ECO:0000313" key="5">
    <source>
        <dbReference type="Proteomes" id="UP000013827"/>
    </source>
</evidence>
<evidence type="ECO:0000313" key="4">
    <source>
        <dbReference type="EnsemblProtists" id="EOD32945"/>
    </source>
</evidence>
<dbReference type="Pfam" id="PF00069">
    <property type="entry name" value="Pkinase"/>
    <property type="match status" value="1"/>
</dbReference>
<feature type="domain" description="Protein kinase" evidence="3">
    <location>
        <begin position="91"/>
        <end position="431"/>
    </location>
</feature>
<dbReference type="PANTHER" id="PTHR27001">
    <property type="entry name" value="OS01G0253100 PROTEIN"/>
    <property type="match status" value="1"/>
</dbReference>